<accession>A0A383F4R2</accession>
<feature type="non-terminal residue" evidence="2">
    <location>
        <position position="1"/>
    </location>
</feature>
<dbReference type="Pfam" id="PF14520">
    <property type="entry name" value="HHH_5"/>
    <property type="match status" value="1"/>
</dbReference>
<dbReference type="GO" id="GO:0006281">
    <property type="term" value="P:DNA repair"/>
    <property type="evidence" value="ECO:0007669"/>
    <property type="project" value="InterPro"/>
</dbReference>
<name>A0A383F4R2_9ZZZZ</name>
<dbReference type="InterPro" id="IPR012340">
    <property type="entry name" value="NA-bd_OB-fold"/>
</dbReference>
<dbReference type="SUPFAM" id="SSF47781">
    <property type="entry name" value="RuvA domain 2-like"/>
    <property type="match status" value="1"/>
</dbReference>
<organism evidence="2">
    <name type="scientific">marine metagenome</name>
    <dbReference type="NCBI Taxonomy" id="408172"/>
    <lineage>
        <taxon>unclassified sequences</taxon>
        <taxon>metagenomes</taxon>
        <taxon>ecological metagenomes</taxon>
    </lineage>
</organism>
<sequence>EPVQIAGVMVSNATLHNVDTIAELDLRIGDTVFVERRGDVIPKVIRVLEPGSGEKPEPPASCPSCCGPLCMDGKFLICPSDECPGKTYGDILKWINSLEIDSLGEKWVSTLIEAKLLENPADLYTLSTEALVPLDRMGETLAAKIVQNIGDSREPALERFISALNIPGFSRQRARMLIDEGVITLAQLLEMPAEEISAVKGFADISSEGIVAGLQKKIPLIEKLRDLG</sequence>
<dbReference type="InterPro" id="IPR010994">
    <property type="entry name" value="RuvA_2-like"/>
</dbReference>
<dbReference type="SUPFAM" id="SSF50249">
    <property type="entry name" value="Nucleic acid-binding proteins"/>
    <property type="match status" value="1"/>
</dbReference>
<protein>
    <recommendedName>
        <fullName evidence="1">NAD-dependent DNA ligase OB-fold domain-containing protein</fullName>
    </recommendedName>
</protein>
<feature type="domain" description="NAD-dependent DNA ligase OB-fold" evidence="1">
    <location>
        <begin position="1"/>
        <end position="49"/>
    </location>
</feature>
<dbReference type="Gene3D" id="1.10.150.20">
    <property type="entry name" value="5' to 3' exonuclease, C-terminal subdomain"/>
    <property type="match status" value="2"/>
</dbReference>
<gene>
    <name evidence="2" type="ORF">METZ01_LOCUS516728</name>
</gene>
<dbReference type="Pfam" id="PF03120">
    <property type="entry name" value="OB_DNA_ligase"/>
    <property type="match status" value="1"/>
</dbReference>
<evidence type="ECO:0000259" key="1">
    <source>
        <dbReference type="Pfam" id="PF03120"/>
    </source>
</evidence>
<dbReference type="EMBL" id="UINC01231372">
    <property type="protein sequence ID" value="SVE63874.1"/>
    <property type="molecule type" value="Genomic_DNA"/>
</dbReference>
<evidence type="ECO:0000313" key="2">
    <source>
        <dbReference type="EMBL" id="SVE63874.1"/>
    </source>
</evidence>
<feature type="non-terminal residue" evidence="2">
    <location>
        <position position="228"/>
    </location>
</feature>
<dbReference type="GO" id="GO:0006260">
    <property type="term" value="P:DNA replication"/>
    <property type="evidence" value="ECO:0007669"/>
    <property type="project" value="InterPro"/>
</dbReference>
<dbReference type="AlphaFoldDB" id="A0A383F4R2"/>
<dbReference type="InterPro" id="IPR004150">
    <property type="entry name" value="NAD_DNA_ligase_OB"/>
</dbReference>
<reference evidence="2" key="1">
    <citation type="submission" date="2018-05" db="EMBL/GenBank/DDBJ databases">
        <authorList>
            <person name="Lanie J.A."/>
            <person name="Ng W.-L."/>
            <person name="Kazmierczak K.M."/>
            <person name="Andrzejewski T.M."/>
            <person name="Davidsen T.M."/>
            <person name="Wayne K.J."/>
            <person name="Tettelin H."/>
            <person name="Glass J.I."/>
            <person name="Rusch D."/>
            <person name="Podicherti R."/>
            <person name="Tsui H.-C.T."/>
            <person name="Winkler M.E."/>
        </authorList>
    </citation>
    <scope>NUCLEOTIDE SEQUENCE</scope>
</reference>
<dbReference type="Gene3D" id="2.40.50.140">
    <property type="entry name" value="Nucleic acid-binding proteins"/>
    <property type="match status" value="1"/>
</dbReference>
<dbReference type="GO" id="GO:0003911">
    <property type="term" value="F:DNA ligase (NAD+) activity"/>
    <property type="evidence" value="ECO:0007669"/>
    <property type="project" value="InterPro"/>
</dbReference>
<proteinExistence type="predicted"/>